<dbReference type="InterPro" id="IPR042177">
    <property type="entry name" value="Cell/Rod_1"/>
</dbReference>
<dbReference type="InterPro" id="IPR055342">
    <property type="entry name" value="MreC_beta-barrel_core"/>
</dbReference>
<dbReference type="GO" id="GO:0005886">
    <property type="term" value="C:plasma membrane"/>
    <property type="evidence" value="ECO:0007669"/>
    <property type="project" value="TreeGrafter"/>
</dbReference>
<dbReference type="Gene3D" id="2.40.10.350">
    <property type="entry name" value="Rod shape-determining protein MreC, domain 2"/>
    <property type="match status" value="1"/>
</dbReference>
<dbReference type="OrthoDB" id="9808025at2"/>
<evidence type="ECO:0000313" key="8">
    <source>
        <dbReference type="EMBL" id="AVD70154.1"/>
    </source>
</evidence>
<dbReference type="InterPro" id="IPR042175">
    <property type="entry name" value="Cell/Rod_MreC_2"/>
</dbReference>
<dbReference type="Proteomes" id="UP000239867">
    <property type="component" value="Chromosome"/>
</dbReference>
<dbReference type="RefSeq" id="WP_104935480.1">
    <property type="nucleotide sequence ID" value="NZ_CP021255.1"/>
</dbReference>
<dbReference type="EMBL" id="CP021255">
    <property type="protein sequence ID" value="AVD70154.1"/>
    <property type="molecule type" value="Genomic_DNA"/>
</dbReference>
<evidence type="ECO:0000259" key="7">
    <source>
        <dbReference type="Pfam" id="PF04085"/>
    </source>
</evidence>
<dbReference type="PANTHER" id="PTHR34138:SF1">
    <property type="entry name" value="CELL SHAPE-DETERMINING PROTEIN MREC"/>
    <property type="match status" value="1"/>
</dbReference>
<evidence type="ECO:0000256" key="6">
    <source>
        <dbReference type="SAM" id="Coils"/>
    </source>
</evidence>
<dbReference type="KEGG" id="deo:CAY53_00530"/>
<keyword evidence="3 5" id="KW-0133">Cell shape</keyword>
<dbReference type="PIRSF" id="PIRSF038471">
    <property type="entry name" value="MreC"/>
    <property type="match status" value="1"/>
</dbReference>
<dbReference type="PANTHER" id="PTHR34138">
    <property type="entry name" value="CELL SHAPE-DETERMINING PROTEIN MREC"/>
    <property type="match status" value="1"/>
</dbReference>
<dbReference type="InterPro" id="IPR007221">
    <property type="entry name" value="MreC"/>
</dbReference>
<dbReference type="Gene3D" id="2.40.10.340">
    <property type="entry name" value="Rod shape-determining protein MreC, domain 1"/>
    <property type="match status" value="1"/>
</dbReference>
<evidence type="ECO:0000256" key="4">
    <source>
        <dbReference type="ARBA" id="ARBA00032089"/>
    </source>
</evidence>
<comment type="function">
    <text evidence="5">Involved in formation and maintenance of cell shape.</text>
</comment>
<dbReference type="NCBIfam" id="TIGR00219">
    <property type="entry name" value="mreC"/>
    <property type="match status" value="1"/>
</dbReference>
<feature type="coiled-coil region" evidence="6">
    <location>
        <begin position="81"/>
        <end position="108"/>
    </location>
</feature>
<keyword evidence="6" id="KW-0175">Coiled coil</keyword>
<protein>
    <recommendedName>
        <fullName evidence="2 5">Cell shape-determining protein MreC</fullName>
    </recommendedName>
    <alternativeName>
        <fullName evidence="4 5">Cell shape protein MreC</fullName>
    </alternativeName>
</protein>
<dbReference type="AlphaFoldDB" id="A0A2L1GKG7"/>
<dbReference type="Pfam" id="PF04085">
    <property type="entry name" value="MreC"/>
    <property type="match status" value="1"/>
</dbReference>
<evidence type="ECO:0000256" key="3">
    <source>
        <dbReference type="ARBA" id="ARBA00022960"/>
    </source>
</evidence>
<sequence length="294" mass="32468">MRKQLHKKRDSRAHHLRVLAVSVLLLVLGVFFLVTTFGSRQFGPFHKIMMEIVGPVQKTVTRTGSALGSIKHDYIDSIQNFFKLNEEKKRLTQQLQETEALLNKSREAMATNASLRKLLDFKNSTEQPSVAATIVGKDPSPFDRSVIIDQGANSGITKGCPVVCSEGVVGQIFTTSPNYSKVLLAIAPSSAIDVMLQGSRVRGILKGTGNMTYRLEYILTNVEVKPKEKVVTAGYGGVFPTGIPVGEVSRVSRQPQGMFHEIEVKPAVDYQTIEHLLVIRKNDLNEILDQPGRP</sequence>
<keyword evidence="9" id="KW-1185">Reference proteome</keyword>
<evidence type="ECO:0000313" key="9">
    <source>
        <dbReference type="Proteomes" id="UP000239867"/>
    </source>
</evidence>
<evidence type="ECO:0000256" key="2">
    <source>
        <dbReference type="ARBA" id="ARBA00013855"/>
    </source>
</evidence>
<gene>
    <name evidence="8" type="ORF">CAY53_00530</name>
</gene>
<evidence type="ECO:0000256" key="5">
    <source>
        <dbReference type="PIRNR" id="PIRNR038471"/>
    </source>
</evidence>
<comment type="similarity">
    <text evidence="1 5">Belongs to the MreC family.</text>
</comment>
<name>A0A2L1GKG7_9BACT</name>
<dbReference type="GO" id="GO:0008360">
    <property type="term" value="P:regulation of cell shape"/>
    <property type="evidence" value="ECO:0007669"/>
    <property type="project" value="UniProtKB-KW"/>
</dbReference>
<reference evidence="8 9" key="1">
    <citation type="journal article" date="2018" name="MBio">
        <title>Insights into the evolution of host association through the isolation and characterization of a novel human periodontal pathobiont, Desulfobulbus oralis.</title>
        <authorList>
            <person name="Cross K.L."/>
            <person name="Chirania P."/>
            <person name="Xiong W."/>
            <person name="Beall C.J."/>
            <person name="Elkins J.G."/>
            <person name="Giannone R.J."/>
            <person name="Griffen A.L."/>
            <person name="Guss A.M."/>
            <person name="Hettich R.L."/>
            <person name="Joshi S.S."/>
            <person name="Mokrzan E.M."/>
            <person name="Martin R.K."/>
            <person name="Zhulin I.B."/>
            <person name="Leys E.J."/>
            <person name="Podar M."/>
        </authorList>
    </citation>
    <scope>NUCLEOTIDE SEQUENCE [LARGE SCALE GENOMIC DNA]</scope>
    <source>
        <strain evidence="8 9">ORNL</strain>
    </source>
</reference>
<feature type="domain" description="Rod shape-determining protein MreC beta-barrel core" evidence="7">
    <location>
        <begin position="134"/>
        <end position="279"/>
    </location>
</feature>
<proteinExistence type="inferred from homology"/>
<accession>A0A2L1GKG7</accession>
<evidence type="ECO:0000256" key="1">
    <source>
        <dbReference type="ARBA" id="ARBA00009369"/>
    </source>
</evidence>
<organism evidence="8 9">
    <name type="scientific">Desulfobulbus oralis</name>
    <dbReference type="NCBI Taxonomy" id="1986146"/>
    <lineage>
        <taxon>Bacteria</taxon>
        <taxon>Pseudomonadati</taxon>
        <taxon>Thermodesulfobacteriota</taxon>
        <taxon>Desulfobulbia</taxon>
        <taxon>Desulfobulbales</taxon>
        <taxon>Desulfobulbaceae</taxon>
        <taxon>Desulfobulbus</taxon>
    </lineage>
</organism>